<evidence type="ECO:0000313" key="3">
    <source>
        <dbReference type="Proteomes" id="UP000316714"/>
    </source>
</evidence>
<organism evidence="2 3">
    <name type="scientific">Posidoniimonas corsicana</name>
    <dbReference type="NCBI Taxonomy" id="1938618"/>
    <lineage>
        <taxon>Bacteria</taxon>
        <taxon>Pseudomonadati</taxon>
        <taxon>Planctomycetota</taxon>
        <taxon>Planctomycetia</taxon>
        <taxon>Pirellulales</taxon>
        <taxon>Lacipirellulaceae</taxon>
        <taxon>Posidoniimonas</taxon>
    </lineage>
</organism>
<feature type="domain" description="Flagellin N-terminal" evidence="1">
    <location>
        <begin position="19"/>
        <end position="147"/>
    </location>
</feature>
<comment type="caution">
    <text evidence="2">The sequence shown here is derived from an EMBL/GenBank/DDBJ whole genome shotgun (WGS) entry which is preliminary data.</text>
</comment>
<dbReference type="PANTHER" id="PTHR42792">
    <property type="entry name" value="FLAGELLIN"/>
    <property type="match status" value="1"/>
</dbReference>
<dbReference type="SUPFAM" id="SSF64518">
    <property type="entry name" value="Phase 1 flagellin"/>
    <property type="match status" value="1"/>
</dbReference>
<dbReference type="AlphaFoldDB" id="A0A5C5VJN0"/>
<dbReference type="InterPro" id="IPR001029">
    <property type="entry name" value="Flagellin_N"/>
</dbReference>
<protein>
    <submittedName>
        <fullName evidence="2">Flagellar hook-associated protein 3</fullName>
    </submittedName>
</protein>
<dbReference type="InterPro" id="IPR013384">
    <property type="entry name" value="Flagell_FlgL"/>
</dbReference>
<dbReference type="EMBL" id="SIHJ01000001">
    <property type="protein sequence ID" value="TWT37922.1"/>
    <property type="molecule type" value="Genomic_DNA"/>
</dbReference>
<dbReference type="PANTHER" id="PTHR42792:SF1">
    <property type="entry name" value="FLAGELLAR HOOK-ASSOCIATED PROTEIN 3"/>
    <property type="match status" value="1"/>
</dbReference>
<dbReference type="OrthoDB" id="225814at2"/>
<dbReference type="Gene3D" id="1.20.1330.10">
    <property type="entry name" value="f41 fragment of flagellin, N-terminal domain"/>
    <property type="match status" value="2"/>
</dbReference>
<evidence type="ECO:0000259" key="1">
    <source>
        <dbReference type="Pfam" id="PF00669"/>
    </source>
</evidence>
<name>A0A5C5VJN0_9BACT</name>
<dbReference type="Proteomes" id="UP000316714">
    <property type="component" value="Unassembled WGS sequence"/>
</dbReference>
<reference evidence="2 3" key="1">
    <citation type="submission" date="2019-02" db="EMBL/GenBank/DDBJ databases">
        <title>Deep-cultivation of Planctomycetes and their phenomic and genomic characterization uncovers novel biology.</title>
        <authorList>
            <person name="Wiegand S."/>
            <person name="Jogler M."/>
            <person name="Boedeker C."/>
            <person name="Pinto D."/>
            <person name="Vollmers J."/>
            <person name="Rivas-Marin E."/>
            <person name="Kohn T."/>
            <person name="Peeters S.H."/>
            <person name="Heuer A."/>
            <person name="Rast P."/>
            <person name="Oberbeckmann S."/>
            <person name="Bunk B."/>
            <person name="Jeske O."/>
            <person name="Meyerdierks A."/>
            <person name="Storesund J.E."/>
            <person name="Kallscheuer N."/>
            <person name="Luecker S."/>
            <person name="Lage O.M."/>
            <person name="Pohl T."/>
            <person name="Merkel B.J."/>
            <person name="Hornburger P."/>
            <person name="Mueller R.-W."/>
            <person name="Bruemmer F."/>
            <person name="Labrenz M."/>
            <person name="Spormann A.M."/>
            <person name="Op Den Camp H."/>
            <person name="Overmann J."/>
            <person name="Amann R."/>
            <person name="Jetten M.S.M."/>
            <person name="Mascher T."/>
            <person name="Medema M.H."/>
            <person name="Devos D.P."/>
            <person name="Kaster A.-K."/>
            <person name="Ovreas L."/>
            <person name="Rohde M."/>
            <person name="Galperin M.Y."/>
            <person name="Jogler C."/>
        </authorList>
    </citation>
    <scope>NUCLEOTIDE SEQUENCE [LARGE SCALE GENOMIC DNA]</scope>
    <source>
        <strain evidence="2 3">KOR34</strain>
    </source>
</reference>
<keyword evidence="2" id="KW-0282">Flagellum</keyword>
<keyword evidence="2" id="KW-0969">Cilium</keyword>
<dbReference type="RefSeq" id="WP_146565223.1">
    <property type="nucleotide sequence ID" value="NZ_SIHJ01000001.1"/>
</dbReference>
<dbReference type="GO" id="GO:0005198">
    <property type="term" value="F:structural molecule activity"/>
    <property type="evidence" value="ECO:0007669"/>
    <property type="project" value="InterPro"/>
</dbReference>
<dbReference type="NCBIfam" id="TIGR02550">
    <property type="entry name" value="flagell_flgL"/>
    <property type="match status" value="1"/>
</dbReference>
<dbReference type="Pfam" id="PF00669">
    <property type="entry name" value="Flagellin_N"/>
    <property type="match status" value="1"/>
</dbReference>
<dbReference type="GO" id="GO:0009424">
    <property type="term" value="C:bacterial-type flagellum hook"/>
    <property type="evidence" value="ECO:0007669"/>
    <property type="project" value="InterPro"/>
</dbReference>
<sequence length="876" mass="90624">MAAIFPIPTTRTSDYLARTRLVQQIQSDQVDLIRLQTQLSTGRRIFLPSDDPGAAVRAITLQRTLERKGQLQTNISSAANKLTVAEGSLTQVSDVINNVRGSTLAVVDTISTDEQRQAVLKEVNEALDSLAHFANSQYQDTYLFGGSLALQPPFVNAGNYIEYRGNEANLQSHVEIGRLFDTNISGDEIFGGLSEAVRGSVDLDLQASEGTYLSQLNGGQGVSPNGAVELVIGLNRYVVDLSAAHTLGDAARLIEEGAPAGSGITVDVQGDGLRVNPGPGGLAIREVSGGRTASELGIRQDTQTLTSFGDDVNPSLRKTSRLSDLGGTKATARISLGAANTSIKLRATANGADFNGLDLNVVDGATPGAESAAYTAGPPPSLTITVAEDSTTTQDVIDLINADAAVPFEASIDFFGADPPDQAGQGLVALQSQTSITSGGAGSALDLSAGLRITNGEGEVTVDTSGAQTIEDLVDILNQPEFGLSAQINDTADGIDVRSRRSGADFAIGENGGTLAEDLGIRTYTYTSRLDGFNGGRGVIQKGVNDTETRSLNDFTITVRDQGVTTTYEIDPIGLSTVQDLIDRIAAPVSQGGTGGAVVATLAATGNGLVLSRADAVDAATPATVDVAYAGDTLTFTADSAGPLGNDDFTLQVIDSGSGGLSSTYDPNADPKTIVVDLGGSASETTATIAAEVSAAVGGYSVTAADGTQPAATVAPTAVAVAGGFDADEFTVSGSLAGRLGFLPEGQGTVTSTGASVTAEDRNPQAVESVFNTLIRLRDALKDNDTISIGEAFADLDEDLNRATFARSEVGARLQNLDVLEVRLEDEEVQLRSSLSDAIDADIAEVISDFTARQFSLQASLQTTANLLQLSVLNFL</sequence>
<keyword evidence="2" id="KW-0966">Cell projection</keyword>
<keyword evidence="3" id="KW-1185">Reference proteome</keyword>
<dbReference type="InterPro" id="IPR001492">
    <property type="entry name" value="Flagellin"/>
</dbReference>
<proteinExistence type="predicted"/>
<gene>
    <name evidence="2" type="primary">flgL</name>
    <name evidence="2" type="ORF">KOR34_28880</name>
</gene>
<accession>A0A5C5VJN0</accession>
<dbReference type="GO" id="GO:0071973">
    <property type="term" value="P:bacterial-type flagellum-dependent cell motility"/>
    <property type="evidence" value="ECO:0007669"/>
    <property type="project" value="InterPro"/>
</dbReference>
<evidence type="ECO:0000313" key="2">
    <source>
        <dbReference type="EMBL" id="TWT37922.1"/>
    </source>
</evidence>